<proteinExistence type="predicted"/>
<feature type="domain" description="Major facilitator superfamily (MFS) profile" evidence="6">
    <location>
        <begin position="1"/>
        <end position="290"/>
    </location>
</feature>
<dbReference type="GO" id="GO:0016020">
    <property type="term" value="C:membrane"/>
    <property type="evidence" value="ECO:0007669"/>
    <property type="project" value="UniProtKB-SubCell"/>
</dbReference>
<gene>
    <name evidence="7" type="ORF">LTR09_004603</name>
</gene>
<dbReference type="PROSITE" id="PS50850">
    <property type="entry name" value="MFS"/>
    <property type="match status" value="1"/>
</dbReference>
<dbReference type="Gene3D" id="1.20.1250.20">
    <property type="entry name" value="MFS general substrate transporter like domains"/>
    <property type="match status" value="1"/>
</dbReference>
<feature type="transmembrane region" description="Helical" evidence="5">
    <location>
        <begin position="39"/>
        <end position="58"/>
    </location>
</feature>
<reference evidence="7" key="1">
    <citation type="submission" date="2023-04" db="EMBL/GenBank/DDBJ databases">
        <title>Black Yeasts Isolated from many extreme environments.</title>
        <authorList>
            <person name="Coleine C."/>
            <person name="Stajich J.E."/>
            <person name="Selbmann L."/>
        </authorList>
    </citation>
    <scope>NUCLEOTIDE SEQUENCE</scope>
    <source>
        <strain evidence="7">CCFEE 5312</strain>
    </source>
</reference>
<organism evidence="7 8">
    <name type="scientific">Extremus antarcticus</name>
    <dbReference type="NCBI Taxonomy" id="702011"/>
    <lineage>
        <taxon>Eukaryota</taxon>
        <taxon>Fungi</taxon>
        <taxon>Dikarya</taxon>
        <taxon>Ascomycota</taxon>
        <taxon>Pezizomycotina</taxon>
        <taxon>Dothideomycetes</taxon>
        <taxon>Dothideomycetidae</taxon>
        <taxon>Mycosphaerellales</taxon>
        <taxon>Extremaceae</taxon>
        <taxon>Extremus</taxon>
    </lineage>
</organism>
<dbReference type="InterPro" id="IPR036259">
    <property type="entry name" value="MFS_trans_sf"/>
</dbReference>
<keyword evidence="2 5" id="KW-0812">Transmembrane</keyword>
<evidence type="ECO:0000256" key="1">
    <source>
        <dbReference type="ARBA" id="ARBA00004141"/>
    </source>
</evidence>
<dbReference type="PANTHER" id="PTHR42718:SF41">
    <property type="entry name" value="MFS TRANSPORTER OF UNKOWN SPECIFICITY (AFU_ORTHOLOGUE AFUA_5G09940)-RELATED"/>
    <property type="match status" value="1"/>
</dbReference>
<evidence type="ECO:0000256" key="3">
    <source>
        <dbReference type="ARBA" id="ARBA00022989"/>
    </source>
</evidence>
<dbReference type="EMBL" id="JAWDJX010000012">
    <property type="protein sequence ID" value="KAK3054335.1"/>
    <property type="molecule type" value="Genomic_DNA"/>
</dbReference>
<evidence type="ECO:0000313" key="8">
    <source>
        <dbReference type="Proteomes" id="UP001271007"/>
    </source>
</evidence>
<feature type="transmembrane region" description="Helical" evidence="5">
    <location>
        <begin position="127"/>
        <end position="152"/>
    </location>
</feature>
<dbReference type="AlphaFoldDB" id="A0AAJ0DHU4"/>
<dbReference type="PANTHER" id="PTHR42718">
    <property type="entry name" value="MAJOR FACILITATOR SUPERFAMILY MULTIDRUG TRANSPORTER MFSC"/>
    <property type="match status" value="1"/>
</dbReference>
<feature type="transmembrane region" description="Helical" evidence="5">
    <location>
        <begin position="158"/>
        <end position="181"/>
    </location>
</feature>
<dbReference type="InterPro" id="IPR020846">
    <property type="entry name" value="MFS_dom"/>
</dbReference>
<dbReference type="Proteomes" id="UP001271007">
    <property type="component" value="Unassembled WGS sequence"/>
</dbReference>
<keyword evidence="3 5" id="KW-1133">Transmembrane helix</keyword>
<accession>A0AAJ0DHU4</accession>
<dbReference type="InterPro" id="IPR011701">
    <property type="entry name" value="MFS"/>
</dbReference>
<feature type="transmembrane region" description="Helical" evidence="5">
    <location>
        <begin position="99"/>
        <end position="120"/>
    </location>
</feature>
<evidence type="ECO:0000313" key="7">
    <source>
        <dbReference type="EMBL" id="KAK3054335.1"/>
    </source>
</evidence>
<name>A0AAJ0DHU4_9PEZI</name>
<comment type="caution">
    <text evidence="7">The sequence shown here is derived from an EMBL/GenBank/DDBJ whole genome shotgun (WGS) entry which is preliminary data.</text>
</comment>
<feature type="transmembrane region" description="Helical" evidence="5">
    <location>
        <begin position="70"/>
        <end position="87"/>
    </location>
</feature>
<keyword evidence="4 5" id="KW-0472">Membrane</keyword>
<sequence>MFVSAAIVLPQLVQMIPYGSGINAGLEIGKRLGATPAESTWIVASYPLTQGAFVLMGGRIGAVYGHKNTVVVAGAFWVLFHLISGFMKSVVTLSLMRGLSGIGGAFIVPNAIALLTVTFLPGKMRNITVGFFGTTTPVGAALGSLLAGLFVQLTPWKWLFFFLAMLGAIVFTLFAFVVPGVRFTHPKNNARYYIDVQDTAYLLVAGVALESVTNERILAYNGAASWNTLREDVRRMRADFATGEYEDVEGIEISDAHEDIQRAEEILRELGRPGFIGKDEMLKNFLDAAY</sequence>
<keyword evidence="8" id="KW-1185">Reference proteome</keyword>
<comment type="subcellular location">
    <subcellularLocation>
        <location evidence="1">Membrane</location>
        <topology evidence="1">Multi-pass membrane protein</topology>
    </subcellularLocation>
</comment>
<evidence type="ECO:0000256" key="2">
    <source>
        <dbReference type="ARBA" id="ARBA00022692"/>
    </source>
</evidence>
<evidence type="ECO:0000256" key="5">
    <source>
        <dbReference type="SAM" id="Phobius"/>
    </source>
</evidence>
<evidence type="ECO:0000256" key="4">
    <source>
        <dbReference type="ARBA" id="ARBA00023136"/>
    </source>
</evidence>
<dbReference type="Pfam" id="PF07690">
    <property type="entry name" value="MFS_1"/>
    <property type="match status" value="1"/>
</dbReference>
<dbReference type="SUPFAM" id="SSF103473">
    <property type="entry name" value="MFS general substrate transporter"/>
    <property type="match status" value="1"/>
</dbReference>
<protein>
    <recommendedName>
        <fullName evidence="6">Major facilitator superfamily (MFS) profile domain-containing protein</fullName>
    </recommendedName>
</protein>
<dbReference type="GO" id="GO:0022857">
    <property type="term" value="F:transmembrane transporter activity"/>
    <property type="evidence" value="ECO:0007669"/>
    <property type="project" value="InterPro"/>
</dbReference>
<evidence type="ECO:0000259" key="6">
    <source>
        <dbReference type="PROSITE" id="PS50850"/>
    </source>
</evidence>